<dbReference type="AlphaFoldDB" id="A8PN23"/>
<protein>
    <submittedName>
        <fullName evidence="4">Ankyrin repeat protein</fullName>
    </submittedName>
</protein>
<proteinExistence type="predicted"/>
<dbReference type="PROSITE" id="PS50088">
    <property type="entry name" value="ANK_REPEAT"/>
    <property type="match status" value="3"/>
</dbReference>
<evidence type="ECO:0000256" key="2">
    <source>
        <dbReference type="ARBA" id="ARBA00023043"/>
    </source>
</evidence>
<dbReference type="eggNOG" id="COG0666">
    <property type="taxonomic scope" value="Bacteria"/>
</dbReference>
<keyword evidence="2 3" id="KW-0040">ANK repeat</keyword>
<name>A8PN23_9COXI</name>
<evidence type="ECO:0000313" key="4">
    <source>
        <dbReference type="EMBL" id="EDP46153.1"/>
    </source>
</evidence>
<reference evidence="4" key="1">
    <citation type="submission" date="2006-04" db="EMBL/GenBank/DDBJ databases">
        <authorList>
            <person name="Seshadri R."/>
            <person name="Federici B.A."/>
        </authorList>
    </citation>
    <scope>NUCLEOTIDE SEQUENCE [LARGE SCALE GENOMIC DNA]</scope>
</reference>
<dbReference type="PRINTS" id="PR01415">
    <property type="entry name" value="ANKYRIN"/>
</dbReference>
<organism evidence="4 5">
    <name type="scientific">Rickettsiella grylli</name>
    <dbReference type="NCBI Taxonomy" id="59196"/>
    <lineage>
        <taxon>Bacteria</taxon>
        <taxon>Pseudomonadati</taxon>
        <taxon>Pseudomonadota</taxon>
        <taxon>Gammaproteobacteria</taxon>
        <taxon>Legionellales</taxon>
        <taxon>Coxiellaceae</taxon>
        <taxon>Rickettsiella</taxon>
    </lineage>
</organism>
<sequence length="407" mass="45476">MDITIVDEFLKKVFKKTCHLIDNSPSFYTLEFSDPFTICEFEKWADVCKKFLSQYHLRTGATFFSYSKTFHKRCALQLYKLPLEKILEALTALNKDLNLQQAILLNDPKEAINVLLDDGAQVNSKDVTGETPLHRAVKKGDNKIIQLLLKKGALINEVNSNGETALHLIAKTLDLTTLEKLLATPGIDIHAKDNEGNICLYSMAFLGKQEMLEKLYQAGIPIDTVNNYGETPLFSAIYGINPLAVKFFLERGASVNHQSVNGTTPLIAAVLLAAHHSENFSPAMHTILTTLLNVGADPMMRTLAGESALQIADKANNVHVGKLLIDTVLSVDLMTVKPYFQSHELSSYWDISVQKLYYECLEKSLENGMQNHHTASIMPFFSKTQPVYEIDSNKRSADHSMSSYTNL</sequence>
<dbReference type="STRING" id="59196.RICGR_0885"/>
<dbReference type="RefSeq" id="WP_006035139.1">
    <property type="nucleotide sequence ID" value="NZ_AAQJ02000001.1"/>
</dbReference>
<dbReference type="SUPFAM" id="SSF48403">
    <property type="entry name" value="Ankyrin repeat"/>
    <property type="match status" value="2"/>
</dbReference>
<feature type="repeat" description="ANK" evidence="3">
    <location>
        <begin position="161"/>
        <end position="194"/>
    </location>
</feature>
<evidence type="ECO:0000313" key="5">
    <source>
        <dbReference type="Proteomes" id="UP000054075"/>
    </source>
</evidence>
<keyword evidence="1" id="KW-0677">Repeat</keyword>
<comment type="caution">
    <text evidence="4">The sequence shown here is derived from an EMBL/GenBank/DDBJ whole genome shotgun (WGS) entry which is preliminary data.</text>
</comment>
<dbReference type="EMBL" id="AAQJ02000001">
    <property type="protein sequence ID" value="EDP46153.1"/>
    <property type="molecule type" value="Genomic_DNA"/>
</dbReference>
<evidence type="ECO:0000256" key="1">
    <source>
        <dbReference type="ARBA" id="ARBA00022737"/>
    </source>
</evidence>
<dbReference type="InterPro" id="IPR002110">
    <property type="entry name" value="Ankyrin_rpt"/>
</dbReference>
<reference evidence="4" key="2">
    <citation type="submission" date="2007-10" db="EMBL/GenBank/DDBJ databases">
        <authorList>
            <person name="Myers G.S."/>
        </authorList>
    </citation>
    <scope>NUCLEOTIDE SEQUENCE [LARGE SCALE GENOMIC DNA]</scope>
</reference>
<feature type="repeat" description="ANK" evidence="3">
    <location>
        <begin position="128"/>
        <end position="160"/>
    </location>
</feature>
<keyword evidence="5" id="KW-1185">Reference proteome</keyword>
<dbReference type="PANTHER" id="PTHR24166">
    <property type="entry name" value="ROLLING PEBBLES, ISOFORM B"/>
    <property type="match status" value="1"/>
</dbReference>
<feature type="repeat" description="ANK" evidence="3">
    <location>
        <begin position="228"/>
        <end position="260"/>
    </location>
</feature>
<accession>A8PN23</accession>
<dbReference type="PANTHER" id="PTHR24166:SF48">
    <property type="entry name" value="PROTEIN VAPYRIN"/>
    <property type="match status" value="1"/>
</dbReference>
<dbReference type="Pfam" id="PF12796">
    <property type="entry name" value="Ank_2"/>
    <property type="match status" value="2"/>
</dbReference>
<dbReference type="SMART" id="SM00248">
    <property type="entry name" value="ANK"/>
    <property type="match status" value="6"/>
</dbReference>
<gene>
    <name evidence="4" type="ORF">RICGR_0885</name>
</gene>
<dbReference type="Proteomes" id="UP000054075">
    <property type="component" value="Unassembled WGS sequence"/>
</dbReference>
<dbReference type="InterPro" id="IPR050889">
    <property type="entry name" value="Dendritic_Spine_Reg/Scaffold"/>
</dbReference>
<evidence type="ECO:0000256" key="3">
    <source>
        <dbReference type="PROSITE-ProRule" id="PRU00023"/>
    </source>
</evidence>
<dbReference type="PROSITE" id="PS50297">
    <property type="entry name" value="ANK_REP_REGION"/>
    <property type="match status" value="2"/>
</dbReference>
<dbReference type="Gene3D" id="1.25.40.20">
    <property type="entry name" value="Ankyrin repeat-containing domain"/>
    <property type="match status" value="2"/>
</dbReference>
<dbReference type="InterPro" id="IPR036770">
    <property type="entry name" value="Ankyrin_rpt-contain_sf"/>
</dbReference>